<organism evidence="1">
    <name type="scientific">marine metagenome</name>
    <dbReference type="NCBI Taxonomy" id="408172"/>
    <lineage>
        <taxon>unclassified sequences</taxon>
        <taxon>metagenomes</taxon>
        <taxon>ecological metagenomes</taxon>
    </lineage>
</organism>
<evidence type="ECO:0000313" key="1">
    <source>
        <dbReference type="EMBL" id="SVA31726.1"/>
    </source>
</evidence>
<accession>A0A381UUA0</accession>
<proteinExistence type="predicted"/>
<gene>
    <name evidence="1" type="ORF">METZ01_LOCUS84580</name>
</gene>
<name>A0A381UUA0_9ZZZZ</name>
<dbReference type="AlphaFoldDB" id="A0A381UUA0"/>
<dbReference type="EMBL" id="UINC01007155">
    <property type="protein sequence ID" value="SVA31726.1"/>
    <property type="molecule type" value="Genomic_DNA"/>
</dbReference>
<sequence>MPICKNCGYSTRGFKGRVDEDALGQPMGHKGEGICKACADARVSQEHSQTFQNLGVPDFGMTQFDDDELRGMGVSPYREGVEYISRPEDKIKRKFGGTGA</sequence>
<protein>
    <submittedName>
        <fullName evidence="1">Uncharacterized protein</fullName>
    </submittedName>
</protein>
<reference evidence="1" key="1">
    <citation type="submission" date="2018-05" db="EMBL/GenBank/DDBJ databases">
        <authorList>
            <person name="Lanie J.A."/>
            <person name="Ng W.-L."/>
            <person name="Kazmierczak K.M."/>
            <person name="Andrzejewski T.M."/>
            <person name="Davidsen T.M."/>
            <person name="Wayne K.J."/>
            <person name="Tettelin H."/>
            <person name="Glass J.I."/>
            <person name="Rusch D."/>
            <person name="Podicherti R."/>
            <person name="Tsui H.-C.T."/>
            <person name="Winkler M.E."/>
        </authorList>
    </citation>
    <scope>NUCLEOTIDE SEQUENCE</scope>
</reference>